<reference evidence="8 9" key="1">
    <citation type="submission" date="2018-06" db="EMBL/GenBank/DDBJ databases">
        <authorList>
            <consortium name="Pathogen Informatics"/>
            <person name="Doyle S."/>
        </authorList>
    </citation>
    <scope>NUCLEOTIDE SEQUENCE [LARGE SCALE GENOMIC DNA]</scope>
    <source>
        <strain evidence="8 9">NCTC13093</strain>
    </source>
</reference>
<comment type="function">
    <text evidence="6">Transfers an acetyl group from acetyl-CoA to L-homoserine, forming acetyl-L-homoserine.</text>
</comment>
<keyword evidence="2 6" id="KW-0963">Cytoplasm</keyword>
<dbReference type="RefSeq" id="WP_113743162.1">
    <property type="nucleotide sequence ID" value="NZ_UAPV01000001.1"/>
</dbReference>
<evidence type="ECO:0000256" key="6">
    <source>
        <dbReference type="HAMAP-Rule" id="MF_00295"/>
    </source>
</evidence>
<comment type="pathway">
    <text evidence="6">Amino-acid biosynthesis; L-methionine biosynthesis via de novo pathway; O-acetyl-L-homoserine from L-homoserine: step 1/1.</text>
</comment>
<keyword evidence="5 6" id="KW-0012">Acyltransferase</keyword>
<feature type="binding site" evidence="6">
    <location>
        <position position="163"/>
    </location>
    <ligand>
        <name>substrate</name>
    </ligand>
</feature>
<dbReference type="GO" id="GO:0008899">
    <property type="term" value="F:homoserine O-succinyltransferase activity"/>
    <property type="evidence" value="ECO:0007669"/>
    <property type="project" value="UniProtKB-UniRule"/>
</dbReference>
<dbReference type="GO" id="GO:0019281">
    <property type="term" value="P:L-methionine biosynthetic process from homoserine via O-succinyl-L-homoserine and cystathionine"/>
    <property type="evidence" value="ECO:0007669"/>
    <property type="project" value="InterPro"/>
</dbReference>
<comment type="subcellular location">
    <subcellularLocation>
        <location evidence="1 6">Cytoplasm</location>
    </subcellularLocation>
</comment>
<dbReference type="CDD" id="cd03131">
    <property type="entry name" value="GATase1_HTS"/>
    <property type="match status" value="1"/>
</dbReference>
<dbReference type="EC" id="2.3.1.31" evidence="6"/>
<dbReference type="InterPro" id="IPR005697">
    <property type="entry name" value="HST_MetA"/>
</dbReference>
<dbReference type="EMBL" id="UAPV01000001">
    <property type="protein sequence ID" value="SPT68959.1"/>
    <property type="molecule type" value="Genomic_DNA"/>
</dbReference>
<keyword evidence="3 6" id="KW-0028">Amino-acid biosynthesis</keyword>
<feature type="active site" description="Proton acceptor" evidence="6">
    <location>
        <position position="235"/>
    </location>
</feature>
<keyword evidence="9" id="KW-1185">Reference proteome</keyword>
<evidence type="ECO:0000256" key="5">
    <source>
        <dbReference type="ARBA" id="ARBA00023315"/>
    </source>
</evidence>
<protein>
    <recommendedName>
        <fullName evidence="6">Homoserine O-acetyltransferase</fullName>
        <shortName evidence="6">HAT</shortName>
        <ecNumber evidence="6">2.3.1.31</ecNumber>
    </recommendedName>
    <alternativeName>
        <fullName evidence="6">Homoserine transacetylase</fullName>
        <shortName evidence="6">HTA</shortName>
    </alternativeName>
</protein>
<dbReference type="PIRSF" id="PIRSF000450">
    <property type="entry name" value="H_ser_succinyltr"/>
    <property type="match status" value="1"/>
</dbReference>
<dbReference type="PANTHER" id="PTHR20919:SF0">
    <property type="entry name" value="HOMOSERINE O-SUCCINYLTRANSFERASE"/>
    <property type="match status" value="1"/>
</dbReference>
<dbReference type="Proteomes" id="UP000250086">
    <property type="component" value="Unassembled WGS sequence"/>
</dbReference>
<gene>
    <name evidence="8" type="primary">metA</name>
    <name evidence="6" type="synonym">metAA</name>
    <name evidence="8" type="ORF">NCTC13093_00311</name>
</gene>
<evidence type="ECO:0000256" key="4">
    <source>
        <dbReference type="ARBA" id="ARBA00022679"/>
    </source>
</evidence>
<proteinExistence type="inferred from homology"/>
<dbReference type="HAMAP" id="MF_00295">
    <property type="entry name" value="MetA_acyltransf"/>
    <property type="match status" value="1"/>
</dbReference>
<comment type="caution">
    <text evidence="6">Lacks conserved residue(s) required for the propagation of feature annotation.</text>
</comment>
<dbReference type="FunFam" id="3.40.50.880:FF:000004">
    <property type="entry name" value="Homoserine O-succinyltransferase"/>
    <property type="match status" value="1"/>
</dbReference>
<dbReference type="Pfam" id="PF04204">
    <property type="entry name" value="HTS"/>
    <property type="match status" value="1"/>
</dbReference>
<dbReference type="AlphaFoldDB" id="A0A2X0V335"/>
<dbReference type="GO" id="GO:0004414">
    <property type="term" value="F:homoserine O-acetyltransferase activity"/>
    <property type="evidence" value="ECO:0007669"/>
    <property type="project" value="UniProtKB-EC"/>
</dbReference>
<comment type="catalytic activity">
    <reaction evidence="6">
        <text>L-homoserine + acetyl-CoA = O-acetyl-L-homoserine + CoA</text>
        <dbReference type="Rhea" id="RHEA:13701"/>
        <dbReference type="ChEBI" id="CHEBI:57287"/>
        <dbReference type="ChEBI" id="CHEBI:57288"/>
        <dbReference type="ChEBI" id="CHEBI:57476"/>
        <dbReference type="ChEBI" id="CHEBI:57716"/>
        <dbReference type="EC" id="2.3.1.31"/>
    </reaction>
</comment>
<evidence type="ECO:0000256" key="2">
    <source>
        <dbReference type="ARBA" id="ARBA00022490"/>
    </source>
</evidence>
<dbReference type="Gene3D" id="3.40.50.880">
    <property type="match status" value="1"/>
</dbReference>
<feature type="site" description="Important for acyl-CoA specificity" evidence="6">
    <location>
        <position position="111"/>
    </location>
</feature>
<organism evidence="8 9">
    <name type="scientific">Anaerobiospirillum thomasii</name>
    <dbReference type="NCBI Taxonomy" id="179995"/>
    <lineage>
        <taxon>Bacteria</taxon>
        <taxon>Pseudomonadati</taxon>
        <taxon>Pseudomonadota</taxon>
        <taxon>Gammaproteobacteria</taxon>
        <taxon>Aeromonadales</taxon>
        <taxon>Succinivibrionaceae</taxon>
        <taxon>Anaerobiospirillum</taxon>
    </lineage>
</organism>
<evidence type="ECO:0000256" key="3">
    <source>
        <dbReference type="ARBA" id="ARBA00022605"/>
    </source>
</evidence>
<dbReference type="UniPathway" id="UPA00051">
    <property type="reaction ID" value="UER00074"/>
</dbReference>
<dbReference type="PANTHER" id="PTHR20919">
    <property type="entry name" value="HOMOSERINE O-SUCCINYLTRANSFERASE"/>
    <property type="match status" value="1"/>
</dbReference>
<comment type="similarity">
    <text evidence="6">Belongs to the MetA family.</text>
</comment>
<feature type="binding site" evidence="6">
    <location>
        <position position="192"/>
    </location>
    <ligand>
        <name>substrate</name>
    </ligand>
</feature>
<dbReference type="InterPro" id="IPR029062">
    <property type="entry name" value="Class_I_gatase-like"/>
</dbReference>
<keyword evidence="4 6" id="KW-0808">Transferase</keyword>
<dbReference type="GO" id="GO:0005737">
    <property type="term" value="C:cytoplasm"/>
    <property type="evidence" value="ECO:0007669"/>
    <property type="project" value="UniProtKB-SubCell"/>
</dbReference>
<evidence type="ECO:0000256" key="7">
    <source>
        <dbReference type="PIRSR" id="PIRSR000450-1"/>
    </source>
</evidence>
<dbReference type="SUPFAM" id="SSF52317">
    <property type="entry name" value="Class I glutamine amidotransferase-like"/>
    <property type="match status" value="1"/>
</dbReference>
<evidence type="ECO:0000313" key="9">
    <source>
        <dbReference type="Proteomes" id="UP000250086"/>
    </source>
</evidence>
<feature type="site" description="Important for substrate specificity" evidence="6">
    <location>
        <position position="192"/>
    </location>
</feature>
<accession>A0A2X0V335</accession>
<dbReference type="NCBIfam" id="TIGR01001">
    <property type="entry name" value="metA"/>
    <property type="match status" value="1"/>
</dbReference>
<evidence type="ECO:0000313" key="8">
    <source>
        <dbReference type="EMBL" id="SPT68959.1"/>
    </source>
</evidence>
<evidence type="ECO:0000256" key="1">
    <source>
        <dbReference type="ARBA" id="ARBA00004496"/>
    </source>
</evidence>
<sequence>MPINIPNELPAALALQDENIFVMTQERAEHQDIRPLELLFLNLMPNKIATELQYMRNLSNTPLQVNIDLLRIDSHAPKNTPVEHLETFYKDFAQICDRHYDGMIVSGAPLDRIDFSDVNYFKSLEKILSWGHEHVTSTLFSCWGVAAAMQIFYSMPLYHRQEKLSGVYLHQRADSYDPLIRGFDDVFYAPQSRFIDFPVEKFEAIDAISVLASSKDTGVYLASSKDMRQVFVTGHPEYDTLTLDSEYRRDIGNGMSIDPPCNYYPHNNPQLPPLCTWRSHGSMLFANWLNYYVYQETPYSFNTQ</sequence>
<feature type="active site" evidence="6">
    <location>
        <position position="237"/>
    </location>
</feature>
<keyword evidence="6" id="KW-0486">Methionine biosynthesis</keyword>
<name>A0A2X0V335_9GAMM</name>
<feature type="binding site" evidence="6">
    <location>
        <position position="249"/>
    </location>
    <ligand>
        <name>substrate</name>
    </ligand>
</feature>
<feature type="active site" description="Acyl-thioester intermediate" evidence="6 7">
    <location>
        <position position="142"/>
    </location>
</feature>
<dbReference type="InterPro" id="IPR033752">
    <property type="entry name" value="MetA_family"/>
</dbReference>